<gene>
    <name evidence="2" type="ORF">GQ466_29760</name>
</gene>
<evidence type="ECO:0000313" key="3">
    <source>
        <dbReference type="Proteomes" id="UP000431901"/>
    </source>
</evidence>
<feature type="compositionally biased region" description="Basic and acidic residues" evidence="1">
    <location>
        <begin position="1"/>
        <end position="13"/>
    </location>
</feature>
<protein>
    <submittedName>
        <fullName evidence="2">Uncharacterized protein</fullName>
    </submittedName>
</protein>
<dbReference type="Proteomes" id="UP000431901">
    <property type="component" value="Unassembled WGS sequence"/>
</dbReference>
<dbReference type="RefSeq" id="WP_161106397.1">
    <property type="nucleotide sequence ID" value="NZ_JBHLYI010000014.1"/>
</dbReference>
<dbReference type="AlphaFoldDB" id="A0A6I4WH73"/>
<sequence length="106" mass="11431">MLMNGHEDIRESESPGTASPGHAARCLRADLLNAYDSVGAAYQEAMRRAGLLTGMIRTVNALAGAQLRDVYTDAECEAVPSCLRCKRATACEMSELEVKRSGERPS</sequence>
<reference evidence="2 3" key="1">
    <citation type="submission" date="2019-12" db="EMBL/GenBank/DDBJ databases">
        <title>Nocardia macrotermitis sp. nov. and Nocardia aurantia sp. nov., isolated from the gut of the fungus growing-termite Macrotermes natalensis.</title>
        <authorList>
            <person name="Christine B."/>
            <person name="Rene B."/>
        </authorList>
    </citation>
    <scope>NUCLEOTIDE SEQUENCE [LARGE SCALE GENOMIC DNA]</scope>
    <source>
        <strain evidence="2 3">DSM 102126</strain>
    </source>
</reference>
<comment type="caution">
    <text evidence="2">The sequence shown here is derived from an EMBL/GenBank/DDBJ whole genome shotgun (WGS) entry which is preliminary data.</text>
</comment>
<dbReference type="OrthoDB" id="3483731at2"/>
<organism evidence="2 3">
    <name type="scientific">Actinomadura rayongensis</name>
    <dbReference type="NCBI Taxonomy" id="1429076"/>
    <lineage>
        <taxon>Bacteria</taxon>
        <taxon>Bacillati</taxon>
        <taxon>Actinomycetota</taxon>
        <taxon>Actinomycetes</taxon>
        <taxon>Streptosporangiales</taxon>
        <taxon>Thermomonosporaceae</taxon>
        <taxon>Actinomadura</taxon>
    </lineage>
</organism>
<feature type="region of interest" description="Disordered" evidence="1">
    <location>
        <begin position="1"/>
        <end position="21"/>
    </location>
</feature>
<evidence type="ECO:0000313" key="2">
    <source>
        <dbReference type="EMBL" id="MXQ68210.1"/>
    </source>
</evidence>
<dbReference type="EMBL" id="WUTW01000011">
    <property type="protein sequence ID" value="MXQ68210.1"/>
    <property type="molecule type" value="Genomic_DNA"/>
</dbReference>
<proteinExistence type="predicted"/>
<accession>A0A6I4WH73</accession>
<evidence type="ECO:0000256" key="1">
    <source>
        <dbReference type="SAM" id="MobiDB-lite"/>
    </source>
</evidence>
<name>A0A6I4WH73_9ACTN</name>
<keyword evidence="3" id="KW-1185">Reference proteome</keyword>